<protein>
    <submittedName>
        <fullName evidence="1">Uncharacterized protein</fullName>
    </submittedName>
</protein>
<dbReference type="AlphaFoldDB" id="A0A381TTE2"/>
<feature type="non-terminal residue" evidence="1">
    <location>
        <position position="1"/>
    </location>
</feature>
<reference evidence="1" key="1">
    <citation type="submission" date="2018-05" db="EMBL/GenBank/DDBJ databases">
        <authorList>
            <person name="Lanie J.A."/>
            <person name="Ng W.-L."/>
            <person name="Kazmierczak K.M."/>
            <person name="Andrzejewski T.M."/>
            <person name="Davidsen T.M."/>
            <person name="Wayne K.J."/>
            <person name="Tettelin H."/>
            <person name="Glass J.I."/>
            <person name="Rusch D."/>
            <person name="Podicherti R."/>
            <person name="Tsui H.-C.T."/>
            <person name="Winkler M.E."/>
        </authorList>
    </citation>
    <scope>NUCLEOTIDE SEQUENCE</scope>
</reference>
<name>A0A381TTE2_9ZZZZ</name>
<dbReference type="EMBL" id="UINC01004975">
    <property type="protein sequence ID" value="SVA18197.1"/>
    <property type="molecule type" value="Genomic_DNA"/>
</dbReference>
<gene>
    <name evidence="1" type="ORF">METZ01_LOCUS71051</name>
</gene>
<sequence length="43" mass="5014">SPISGRGWEVSSFSYPLFTLLIVRHLKRKGQKNQFKLIELLLI</sequence>
<evidence type="ECO:0000313" key="1">
    <source>
        <dbReference type="EMBL" id="SVA18197.1"/>
    </source>
</evidence>
<organism evidence="1">
    <name type="scientific">marine metagenome</name>
    <dbReference type="NCBI Taxonomy" id="408172"/>
    <lineage>
        <taxon>unclassified sequences</taxon>
        <taxon>metagenomes</taxon>
        <taxon>ecological metagenomes</taxon>
    </lineage>
</organism>
<proteinExistence type="predicted"/>
<accession>A0A381TTE2</accession>
<feature type="non-terminal residue" evidence="1">
    <location>
        <position position="43"/>
    </location>
</feature>